<protein>
    <recommendedName>
        <fullName evidence="2">Large polyvalent protein-associated domain-containing protein</fullName>
    </recommendedName>
</protein>
<dbReference type="STRING" id="1121922.GCA_000428905_02741"/>
<feature type="domain" description="Large polyvalent protein-associated" evidence="2">
    <location>
        <begin position="201"/>
        <end position="273"/>
    </location>
</feature>
<accession>K7A134</accession>
<dbReference type="Proteomes" id="UP000006251">
    <property type="component" value="Unassembled WGS sequence"/>
</dbReference>
<name>K7A134_9ALTE</name>
<evidence type="ECO:0000256" key="1">
    <source>
        <dbReference type="SAM" id="MobiDB-lite"/>
    </source>
</evidence>
<evidence type="ECO:0000313" key="3">
    <source>
        <dbReference type="EMBL" id="GAC29230.1"/>
    </source>
</evidence>
<dbReference type="InterPro" id="IPR041047">
    <property type="entry name" value="LPD1"/>
</dbReference>
<gene>
    <name evidence="3" type="ORF">GPAL_2369</name>
</gene>
<dbReference type="AlphaFoldDB" id="K7A134"/>
<dbReference type="EMBL" id="BAEQ01000042">
    <property type="protein sequence ID" value="GAC29230.1"/>
    <property type="molecule type" value="Genomic_DNA"/>
</dbReference>
<comment type="caution">
    <text evidence="3">The sequence shown here is derived from an EMBL/GenBank/DDBJ whole genome shotgun (WGS) entry which is preliminary data.</text>
</comment>
<dbReference type="Pfam" id="PF18796">
    <property type="entry name" value="LPD1"/>
    <property type="match status" value="1"/>
</dbReference>
<feature type="compositionally biased region" description="Polar residues" evidence="1">
    <location>
        <begin position="1"/>
        <end position="13"/>
    </location>
</feature>
<evidence type="ECO:0000259" key="2">
    <source>
        <dbReference type="Pfam" id="PF18796"/>
    </source>
</evidence>
<sequence>MKLMNQTKSQQGENKNKKGRLYNQFYRNGDEHRGGADVNFQDILRLFRFRSIEIGKWVTQEEKRIAANLFFDALCDLMDILQVPENVISLNGTLSLGFGVGGQKHASAHYNSAKKQLSLAKNAGAGALAHEWFHAFDHYIASKMFAVSGSNLFASEIWLHENAQLNEHALNNQLALCFKHIFLQNNGAEPSELMQKSIFVDHKLKSFYYARPQEVAARAFEACIQHHSIKNAFLVQGTKQSAEAKLGIYPNGEQLSNIAAQMATYFNWLGKALDHSLPDE</sequence>
<organism evidence="3 4">
    <name type="scientific">Brumicola pallidula DSM 14239 = ACAM 615</name>
    <dbReference type="NCBI Taxonomy" id="1121922"/>
    <lineage>
        <taxon>Bacteria</taxon>
        <taxon>Pseudomonadati</taxon>
        <taxon>Pseudomonadota</taxon>
        <taxon>Gammaproteobacteria</taxon>
        <taxon>Alteromonadales</taxon>
        <taxon>Alteromonadaceae</taxon>
        <taxon>Brumicola</taxon>
    </lineage>
</organism>
<feature type="region of interest" description="Disordered" evidence="1">
    <location>
        <begin position="1"/>
        <end position="20"/>
    </location>
</feature>
<evidence type="ECO:0000313" key="4">
    <source>
        <dbReference type="Proteomes" id="UP000006251"/>
    </source>
</evidence>
<proteinExistence type="predicted"/>
<dbReference type="NCBIfam" id="NF041907">
    <property type="entry name" value="CLCA_X"/>
    <property type="match status" value="1"/>
</dbReference>
<keyword evidence="4" id="KW-1185">Reference proteome</keyword>
<reference evidence="4" key="1">
    <citation type="journal article" date="2014" name="Environ. Microbiol.">
        <title>Comparative genomics of the marine bacterial genus Glaciecola reveals the high degree of genomic diversity and genomic characteristic for cold adaptation.</title>
        <authorList>
            <person name="Qin Q.L."/>
            <person name="Xie B.B."/>
            <person name="Yu Y."/>
            <person name="Shu Y.L."/>
            <person name="Rong J.C."/>
            <person name="Zhang Y.J."/>
            <person name="Zhao D.L."/>
            <person name="Chen X.L."/>
            <person name="Zhang X.Y."/>
            <person name="Chen B."/>
            <person name="Zhou B.C."/>
            <person name="Zhang Y.Z."/>
        </authorList>
    </citation>
    <scope>NUCLEOTIDE SEQUENCE [LARGE SCALE GENOMIC DNA]</scope>
    <source>
        <strain evidence="4">ACAM 615</strain>
    </source>
</reference>